<evidence type="ECO:0000313" key="8">
    <source>
        <dbReference type="Proteomes" id="UP000257109"/>
    </source>
</evidence>
<dbReference type="OrthoDB" id="1904574at2759"/>
<evidence type="ECO:0000256" key="1">
    <source>
        <dbReference type="ARBA" id="ARBA00004613"/>
    </source>
</evidence>
<dbReference type="GO" id="GO:0005576">
    <property type="term" value="C:extracellular region"/>
    <property type="evidence" value="ECO:0007669"/>
    <property type="project" value="UniProtKB-SubCell"/>
</dbReference>
<dbReference type="Pfam" id="PF05938">
    <property type="entry name" value="Self-incomp_S1"/>
    <property type="match status" value="1"/>
</dbReference>
<evidence type="ECO:0000256" key="4">
    <source>
        <dbReference type="ARBA" id="ARBA00022525"/>
    </source>
</evidence>
<proteinExistence type="inferred from homology"/>
<gene>
    <name evidence="7" type="primary">SPH2</name>
    <name evidence="7" type="ORF">CR513_37092</name>
</gene>
<reference evidence="7" key="1">
    <citation type="submission" date="2018-05" db="EMBL/GenBank/DDBJ databases">
        <title>Draft genome of Mucuna pruriens seed.</title>
        <authorList>
            <person name="Nnadi N.E."/>
            <person name="Vos R."/>
            <person name="Hasami M.H."/>
            <person name="Devisetty U.K."/>
            <person name="Aguiy J.C."/>
        </authorList>
    </citation>
    <scope>NUCLEOTIDE SEQUENCE [LARGE SCALE GENOMIC DNA]</scope>
    <source>
        <strain evidence="7">JCA_2017</strain>
    </source>
</reference>
<name>A0A371FV42_MUCPR</name>
<dbReference type="AlphaFoldDB" id="A0A371FV42"/>
<keyword evidence="8" id="KW-1185">Reference proteome</keyword>
<sequence>MSLFVRSVFLLGLLTLSSTSNGFALEKTHVYIKNSLGVDLLIHCKSRDNDLGVQLLHPNDTFGFGFRVNLFGTTLFYCSFQWGNDFHWFDIFIANRDDYCVQNSAEW</sequence>
<dbReference type="GO" id="GO:0060320">
    <property type="term" value="P:rejection of self pollen"/>
    <property type="evidence" value="ECO:0007669"/>
    <property type="project" value="UniProtKB-KW"/>
</dbReference>
<dbReference type="Proteomes" id="UP000257109">
    <property type="component" value="Unassembled WGS sequence"/>
</dbReference>
<keyword evidence="5 6" id="KW-0732">Signal</keyword>
<evidence type="ECO:0000256" key="3">
    <source>
        <dbReference type="ARBA" id="ARBA00022471"/>
    </source>
</evidence>
<dbReference type="InterPro" id="IPR010264">
    <property type="entry name" value="Self-incomp_S1"/>
</dbReference>
<evidence type="ECO:0000313" key="7">
    <source>
        <dbReference type="EMBL" id="RDX82151.1"/>
    </source>
</evidence>
<comment type="subcellular location">
    <subcellularLocation>
        <location evidence="1 6">Secreted</location>
    </subcellularLocation>
</comment>
<comment type="similarity">
    <text evidence="2 6">Belongs to the plant self-incompatibility (S1) protein family.</text>
</comment>
<keyword evidence="4 6" id="KW-0964">Secreted</keyword>
<protein>
    <recommendedName>
        <fullName evidence="6">S-protein homolog</fullName>
    </recommendedName>
</protein>
<organism evidence="7 8">
    <name type="scientific">Mucuna pruriens</name>
    <name type="common">Velvet bean</name>
    <name type="synonym">Dolichos pruriens</name>
    <dbReference type="NCBI Taxonomy" id="157652"/>
    <lineage>
        <taxon>Eukaryota</taxon>
        <taxon>Viridiplantae</taxon>
        <taxon>Streptophyta</taxon>
        <taxon>Embryophyta</taxon>
        <taxon>Tracheophyta</taxon>
        <taxon>Spermatophyta</taxon>
        <taxon>Magnoliopsida</taxon>
        <taxon>eudicotyledons</taxon>
        <taxon>Gunneridae</taxon>
        <taxon>Pentapetalae</taxon>
        <taxon>rosids</taxon>
        <taxon>fabids</taxon>
        <taxon>Fabales</taxon>
        <taxon>Fabaceae</taxon>
        <taxon>Papilionoideae</taxon>
        <taxon>50 kb inversion clade</taxon>
        <taxon>NPAAA clade</taxon>
        <taxon>indigoferoid/millettioid clade</taxon>
        <taxon>Phaseoleae</taxon>
        <taxon>Mucuna</taxon>
    </lineage>
</organism>
<comment type="caution">
    <text evidence="7">The sequence shown here is derived from an EMBL/GenBank/DDBJ whole genome shotgun (WGS) entry which is preliminary data.</text>
</comment>
<feature type="non-terminal residue" evidence="7">
    <location>
        <position position="1"/>
    </location>
</feature>
<accession>A0A371FV42</accession>
<dbReference type="PANTHER" id="PTHR31232:SF43">
    <property type="entry name" value="S-PROTEIN HOMOLOG 29-RELATED"/>
    <property type="match status" value="1"/>
</dbReference>
<evidence type="ECO:0000256" key="5">
    <source>
        <dbReference type="ARBA" id="ARBA00022729"/>
    </source>
</evidence>
<feature type="chain" id="PRO_5025096961" description="S-protein homolog" evidence="6">
    <location>
        <begin position="20"/>
        <end position="107"/>
    </location>
</feature>
<feature type="signal peptide" evidence="6">
    <location>
        <begin position="1"/>
        <end position="19"/>
    </location>
</feature>
<dbReference type="EMBL" id="QJKJ01007718">
    <property type="protein sequence ID" value="RDX82151.1"/>
    <property type="molecule type" value="Genomic_DNA"/>
</dbReference>
<dbReference type="PANTHER" id="PTHR31232">
    <property type="match status" value="1"/>
</dbReference>
<keyword evidence="3 6" id="KW-0713">Self-incompatibility</keyword>
<evidence type="ECO:0000256" key="6">
    <source>
        <dbReference type="RuleBase" id="RU367044"/>
    </source>
</evidence>
<evidence type="ECO:0000256" key="2">
    <source>
        <dbReference type="ARBA" id="ARBA00005581"/>
    </source>
</evidence>